<evidence type="ECO:0000256" key="2">
    <source>
        <dbReference type="ARBA" id="ARBA00023172"/>
    </source>
</evidence>
<evidence type="ECO:0000313" key="6">
    <source>
        <dbReference type="Proteomes" id="UP000594015"/>
    </source>
</evidence>
<dbReference type="Gene3D" id="1.10.150.130">
    <property type="match status" value="1"/>
</dbReference>
<dbReference type="KEGG" id="barh:WN72_09375"/>
<dbReference type="Proteomes" id="UP000594015">
    <property type="component" value="Chromosome"/>
</dbReference>
<dbReference type="EMBL" id="CP030050">
    <property type="protein sequence ID" value="QOZ66562.1"/>
    <property type="molecule type" value="Genomic_DNA"/>
</dbReference>
<evidence type="ECO:0000313" key="5">
    <source>
        <dbReference type="EMBL" id="QOZ66562.1"/>
    </source>
</evidence>
<dbReference type="GO" id="GO:0003677">
    <property type="term" value="F:DNA binding"/>
    <property type="evidence" value="ECO:0007669"/>
    <property type="project" value="UniProtKB-KW"/>
</dbReference>
<keyword evidence="1" id="KW-0238">DNA-binding</keyword>
<accession>A0AAE7TEX5</accession>
<dbReference type="InterPro" id="IPR010998">
    <property type="entry name" value="Integrase_recombinase_N"/>
</dbReference>
<dbReference type="InterPro" id="IPR011010">
    <property type="entry name" value="DNA_brk_join_enz"/>
</dbReference>
<dbReference type="CDD" id="cd00799">
    <property type="entry name" value="INT_Cre_C"/>
    <property type="match status" value="1"/>
</dbReference>
<dbReference type="PANTHER" id="PTHR34605">
    <property type="entry name" value="PHAGE_INTEGRASE DOMAIN-CONTAINING PROTEIN"/>
    <property type="match status" value="1"/>
</dbReference>
<proteinExistence type="predicted"/>
<dbReference type="RefSeq" id="WP_092220583.1">
    <property type="nucleotide sequence ID" value="NZ_CP030050.1"/>
</dbReference>
<evidence type="ECO:0000256" key="3">
    <source>
        <dbReference type="SAM" id="MobiDB-lite"/>
    </source>
</evidence>
<protein>
    <recommendedName>
        <fullName evidence="4">Tyr recombinase domain-containing protein</fullName>
    </recommendedName>
</protein>
<dbReference type="GO" id="GO:0006310">
    <property type="term" value="P:DNA recombination"/>
    <property type="evidence" value="ECO:0007669"/>
    <property type="project" value="UniProtKB-KW"/>
</dbReference>
<dbReference type="AlphaFoldDB" id="A0AAE7TEX5"/>
<keyword evidence="2" id="KW-0233">DNA recombination</keyword>
<dbReference type="PANTHER" id="PTHR34605:SF4">
    <property type="entry name" value="DNA ADENINE METHYLTRANSFERASE"/>
    <property type="match status" value="1"/>
</dbReference>
<feature type="domain" description="Tyr recombinase" evidence="4">
    <location>
        <begin position="123"/>
        <end position="345"/>
    </location>
</feature>
<dbReference type="SUPFAM" id="SSF47823">
    <property type="entry name" value="lambda integrase-like, N-terminal domain"/>
    <property type="match status" value="1"/>
</dbReference>
<dbReference type="Gene3D" id="1.10.443.10">
    <property type="entry name" value="Intergrase catalytic core"/>
    <property type="match status" value="1"/>
</dbReference>
<dbReference type="InterPro" id="IPR013762">
    <property type="entry name" value="Integrase-like_cat_sf"/>
</dbReference>
<reference evidence="5 6" key="1">
    <citation type="submission" date="2018-06" db="EMBL/GenBank/DDBJ databases">
        <title>Comparative genomics of Bradyrhizobium nodulating Arachidis hypogaea.</title>
        <authorList>
            <person name="Li Y."/>
        </authorList>
    </citation>
    <scope>NUCLEOTIDE SEQUENCE [LARGE SCALE GENOMIC DNA]</scope>
    <source>
        <strain evidence="5 6">CCBAU 051107</strain>
    </source>
</reference>
<feature type="region of interest" description="Disordered" evidence="3">
    <location>
        <begin position="124"/>
        <end position="152"/>
    </location>
</feature>
<dbReference type="InterPro" id="IPR002104">
    <property type="entry name" value="Integrase_catalytic"/>
</dbReference>
<dbReference type="InterPro" id="IPR052925">
    <property type="entry name" value="Phage_Integrase-like_Recomb"/>
</dbReference>
<evidence type="ECO:0000256" key="1">
    <source>
        <dbReference type="ARBA" id="ARBA00023125"/>
    </source>
</evidence>
<dbReference type="PROSITE" id="PS51898">
    <property type="entry name" value="TYR_RECOMBINASE"/>
    <property type="match status" value="1"/>
</dbReference>
<dbReference type="GO" id="GO:0015074">
    <property type="term" value="P:DNA integration"/>
    <property type="evidence" value="ECO:0007669"/>
    <property type="project" value="InterPro"/>
</dbReference>
<organism evidence="5 6">
    <name type="scientific">Bradyrhizobium arachidis</name>
    <dbReference type="NCBI Taxonomy" id="858423"/>
    <lineage>
        <taxon>Bacteria</taxon>
        <taxon>Pseudomonadati</taxon>
        <taxon>Pseudomonadota</taxon>
        <taxon>Alphaproteobacteria</taxon>
        <taxon>Hyphomicrobiales</taxon>
        <taxon>Nitrobacteraceae</taxon>
        <taxon>Bradyrhizobium</taxon>
    </lineage>
</organism>
<evidence type="ECO:0000259" key="4">
    <source>
        <dbReference type="PROSITE" id="PS51898"/>
    </source>
</evidence>
<name>A0AAE7TEX5_9BRAD</name>
<gene>
    <name evidence="5" type="ORF">WN72_09375</name>
</gene>
<sequence>MLPVPAVLAKPSTAEGLRSHEISGRSVAAVEIAAKAKGHAQKAQAQNTRTAYASDWTVVEEWCGRQGMTAHASDAATVLAFLVDTAGKVAVSTQRRRLAAIKSRLRMFEVVLDTSAVPVGLERHPARARPAAGQESAADAGPTPPRDRGRAARLTGLRDRALLLIGFAGGLRRNELAGLEVLARAAADWVEDGPEGLTIHLARSKGDQEGEGQVIGIPPGVHRSTCPVRAWRAWLEASGITAGPAFRSIDRHGRLGEDPLCAHSIALIVKRAAIAGELANGASQADAEAAARKFAGHSLRRGLATSAARNKAPGHLIQKQLRHQKYDTTAGYIEEAQLHDEDAASYAGL</sequence>
<dbReference type="SUPFAM" id="SSF56349">
    <property type="entry name" value="DNA breaking-rejoining enzymes"/>
    <property type="match status" value="1"/>
</dbReference>